<accession>R8B343</accession>
<dbReference type="RefSeq" id="WP_012137231.1">
    <property type="nucleotide sequence ID" value="NZ_KE007306.1"/>
</dbReference>
<dbReference type="STRING" id="1318628.MARLIPOL_06149"/>
<reference evidence="1 2" key="1">
    <citation type="journal article" date="2013" name="Genome Announc.">
        <title>Draft Genome Sequence of the Moderately Halophilic Bacterium Marinobacter lipolyticus Strain SM19.</title>
        <authorList>
            <person name="Papke R.T."/>
            <person name="de la Haba R.R."/>
            <person name="Infante-Dominguez C."/>
            <person name="Perez D."/>
            <person name="Sanchez-Porro C."/>
            <person name="Lapierre P."/>
            <person name="Ventosa A."/>
        </authorList>
    </citation>
    <scope>NUCLEOTIDE SEQUENCE [LARGE SCALE GENOMIC DNA]</scope>
    <source>
        <strain evidence="1 2">SM19</strain>
    </source>
</reference>
<protein>
    <recommendedName>
        <fullName evidence="3">DUF2971 domain-containing protein</fullName>
    </recommendedName>
</protein>
<dbReference type="Pfam" id="PF11185">
    <property type="entry name" value="DUF2971"/>
    <property type="match status" value="1"/>
</dbReference>
<dbReference type="AlphaFoldDB" id="R8B343"/>
<sequence>MSDDTDYIDCFKYLPFDDGSLAVLTQGTMKYTRPMRFNDPFEVLPVYPRDPKEIRNQDTDFLDEMIARAVGSKRIPISQRLAMRQKLAHHFANLPGTADWQEQVFGDMGVCCLSRNPFNILMWSHYARLHTGFVVGFRMQRLTDKCAESDVGYKMLPLPVDYSKERPKINWSEATSEMIRKMVLTKSDDWSYEEEERVIEWSRPGEILPYDRDNTLQYVITGAKMDKESLGRLEEIVANLRETPGLAHLRLYEAQMSETKYAIEVPGLPKPKGQLNSDRLRAPIT</sequence>
<evidence type="ECO:0000313" key="2">
    <source>
        <dbReference type="Proteomes" id="UP000016540"/>
    </source>
</evidence>
<dbReference type="OrthoDB" id="4119964at2"/>
<dbReference type="eggNOG" id="ENOG5032XU7">
    <property type="taxonomic scope" value="Bacteria"/>
</dbReference>
<dbReference type="InterPro" id="IPR021352">
    <property type="entry name" value="DUF2971"/>
</dbReference>
<gene>
    <name evidence="1" type="ORF">MARLIPOL_06149</name>
</gene>
<name>R8B343_9GAMM</name>
<proteinExistence type="predicted"/>
<keyword evidence="2" id="KW-1185">Reference proteome</keyword>
<dbReference type="Proteomes" id="UP000016540">
    <property type="component" value="Unassembled WGS sequence"/>
</dbReference>
<evidence type="ECO:0008006" key="3">
    <source>
        <dbReference type="Google" id="ProtNLM"/>
    </source>
</evidence>
<organism evidence="1 2">
    <name type="scientific">Marinobacter lipolyticus SM19</name>
    <dbReference type="NCBI Taxonomy" id="1318628"/>
    <lineage>
        <taxon>Bacteria</taxon>
        <taxon>Pseudomonadati</taxon>
        <taxon>Pseudomonadota</taxon>
        <taxon>Gammaproteobacteria</taxon>
        <taxon>Pseudomonadales</taxon>
        <taxon>Marinobacteraceae</taxon>
        <taxon>Marinobacter</taxon>
    </lineage>
</organism>
<dbReference type="HOGENOM" id="CLU_050666_2_1_6"/>
<evidence type="ECO:0000313" key="1">
    <source>
        <dbReference type="EMBL" id="EON93015.1"/>
    </source>
</evidence>
<comment type="caution">
    <text evidence="1">The sequence shown here is derived from an EMBL/GenBank/DDBJ whole genome shotgun (WGS) entry which is preliminary data.</text>
</comment>
<dbReference type="EMBL" id="ASAD01000008">
    <property type="protein sequence ID" value="EON93015.1"/>
    <property type="molecule type" value="Genomic_DNA"/>
</dbReference>